<evidence type="ECO:0000313" key="2">
    <source>
        <dbReference type="Proteomes" id="UP001055811"/>
    </source>
</evidence>
<comment type="caution">
    <text evidence="1">The sequence shown here is derived from an EMBL/GenBank/DDBJ whole genome shotgun (WGS) entry which is preliminary data.</text>
</comment>
<name>A0ACB8ZME4_CICIN</name>
<proteinExistence type="predicted"/>
<reference evidence="1 2" key="2">
    <citation type="journal article" date="2022" name="Mol. Ecol. Resour.">
        <title>The genomes of chicory, endive, great burdock and yacon provide insights into Asteraceae paleo-polyploidization history and plant inulin production.</title>
        <authorList>
            <person name="Fan W."/>
            <person name="Wang S."/>
            <person name="Wang H."/>
            <person name="Wang A."/>
            <person name="Jiang F."/>
            <person name="Liu H."/>
            <person name="Zhao H."/>
            <person name="Xu D."/>
            <person name="Zhang Y."/>
        </authorList>
    </citation>
    <scope>NUCLEOTIDE SEQUENCE [LARGE SCALE GENOMIC DNA]</scope>
    <source>
        <strain evidence="2">cv. Punajuju</strain>
        <tissue evidence="1">Leaves</tissue>
    </source>
</reference>
<keyword evidence="2" id="KW-1185">Reference proteome</keyword>
<dbReference type="EMBL" id="CM042016">
    <property type="protein sequence ID" value="KAI3698418.1"/>
    <property type="molecule type" value="Genomic_DNA"/>
</dbReference>
<protein>
    <submittedName>
        <fullName evidence="1">Uncharacterized protein</fullName>
    </submittedName>
</protein>
<dbReference type="Proteomes" id="UP001055811">
    <property type="component" value="Linkage Group LG08"/>
</dbReference>
<gene>
    <name evidence="1" type="ORF">L2E82_41951</name>
</gene>
<evidence type="ECO:0000313" key="1">
    <source>
        <dbReference type="EMBL" id="KAI3698418.1"/>
    </source>
</evidence>
<accession>A0ACB8ZME4</accession>
<organism evidence="1 2">
    <name type="scientific">Cichorium intybus</name>
    <name type="common">Chicory</name>
    <dbReference type="NCBI Taxonomy" id="13427"/>
    <lineage>
        <taxon>Eukaryota</taxon>
        <taxon>Viridiplantae</taxon>
        <taxon>Streptophyta</taxon>
        <taxon>Embryophyta</taxon>
        <taxon>Tracheophyta</taxon>
        <taxon>Spermatophyta</taxon>
        <taxon>Magnoliopsida</taxon>
        <taxon>eudicotyledons</taxon>
        <taxon>Gunneridae</taxon>
        <taxon>Pentapetalae</taxon>
        <taxon>asterids</taxon>
        <taxon>campanulids</taxon>
        <taxon>Asterales</taxon>
        <taxon>Asteraceae</taxon>
        <taxon>Cichorioideae</taxon>
        <taxon>Cichorieae</taxon>
        <taxon>Cichoriinae</taxon>
        <taxon>Cichorium</taxon>
    </lineage>
</organism>
<reference evidence="2" key="1">
    <citation type="journal article" date="2022" name="Mol. Ecol. Resour.">
        <title>The genomes of chicory, endive, great burdock and yacon provide insights into Asteraceae palaeo-polyploidization history and plant inulin production.</title>
        <authorList>
            <person name="Fan W."/>
            <person name="Wang S."/>
            <person name="Wang H."/>
            <person name="Wang A."/>
            <person name="Jiang F."/>
            <person name="Liu H."/>
            <person name="Zhao H."/>
            <person name="Xu D."/>
            <person name="Zhang Y."/>
        </authorList>
    </citation>
    <scope>NUCLEOTIDE SEQUENCE [LARGE SCALE GENOMIC DNA]</scope>
    <source>
        <strain evidence="2">cv. Punajuju</strain>
    </source>
</reference>
<sequence length="102" mass="11460">MEMPKTPMEKSKTQTPVEVDFVSIAPLVAAVNSTTRRRCQQHHSSPLTLVFLPTMLNLVFHLMNSRFHSQVSSCTFSPGLSQSFVGVIQMESDYTVLSCPWE</sequence>